<evidence type="ECO:0000313" key="2">
    <source>
        <dbReference type="EMBL" id="MDR9778295.1"/>
    </source>
</evidence>
<comment type="caution">
    <text evidence="2">The sequence shown here is derived from an EMBL/GenBank/DDBJ whole genome shotgun (WGS) entry which is preliminary data.</text>
</comment>
<dbReference type="InterPro" id="IPR002725">
    <property type="entry name" value="YgjP-like_metallopeptidase"/>
</dbReference>
<feature type="non-terminal residue" evidence="2">
    <location>
        <position position="119"/>
    </location>
</feature>
<sequence>MLDSTLPVIQRRVKANARRLKLSIAHHQIFLTTPPHISEQKIQAFLKESEHWLHQTWHKMQSSALNHAPLHGEIITLPLLNQRVKVLLEDELITGKQADTQNNHVLAQQKNAVNQAQSH</sequence>
<dbReference type="EMBL" id="JAVLSF010000666">
    <property type="protein sequence ID" value="MDR9778295.1"/>
    <property type="molecule type" value="Genomic_DNA"/>
</dbReference>
<reference evidence="2" key="1">
    <citation type="submission" date="2023-04" db="EMBL/GenBank/DDBJ databases">
        <title>Genomic characterization of faba bean (Vicia faba) microsymbionts in Mexican soils.</title>
        <authorList>
            <person name="Rivera Orduna F.N."/>
            <person name="Guevara-Luna J."/>
            <person name="Yan J."/>
            <person name="Arroyo-Herrera I."/>
            <person name="Li Y."/>
            <person name="Vasquez-Murrieta M.S."/>
            <person name="Wang E.T."/>
        </authorList>
    </citation>
    <scope>NUCLEOTIDE SEQUENCE</scope>
    <source>
        <strain evidence="2">CH26</strain>
    </source>
</reference>
<organism evidence="2 3">
    <name type="scientific">Rhizobium hidalgonense</name>
    <dbReference type="NCBI Taxonomy" id="1538159"/>
    <lineage>
        <taxon>Bacteria</taxon>
        <taxon>Pseudomonadati</taxon>
        <taxon>Pseudomonadota</taxon>
        <taxon>Alphaproteobacteria</taxon>
        <taxon>Hyphomicrobiales</taxon>
        <taxon>Rhizobiaceae</taxon>
        <taxon>Rhizobium/Agrobacterium group</taxon>
        <taxon>Rhizobium</taxon>
    </lineage>
</organism>
<feature type="domain" description="YgjP-like metallopeptidase" evidence="1">
    <location>
        <begin position="18"/>
        <end position="113"/>
    </location>
</feature>
<name>A0AAJ2GYS4_9HYPH</name>
<dbReference type="Proteomes" id="UP001268610">
    <property type="component" value="Unassembled WGS sequence"/>
</dbReference>
<gene>
    <name evidence="2" type="ORF">RJJ65_37790</name>
</gene>
<protein>
    <submittedName>
        <fullName evidence="2">DUF45 domain-containing protein</fullName>
    </submittedName>
</protein>
<dbReference type="AlphaFoldDB" id="A0AAJ2GYS4"/>
<dbReference type="RefSeq" id="WP_310866389.1">
    <property type="nucleotide sequence ID" value="NZ_JAVLSF010000666.1"/>
</dbReference>
<evidence type="ECO:0000259" key="1">
    <source>
        <dbReference type="Pfam" id="PF01863"/>
    </source>
</evidence>
<evidence type="ECO:0000313" key="3">
    <source>
        <dbReference type="Proteomes" id="UP001268610"/>
    </source>
</evidence>
<accession>A0AAJ2GYS4</accession>
<proteinExistence type="predicted"/>
<dbReference type="Pfam" id="PF01863">
    <property type="entry name" value="YgjP-like"/>
    <property type="match status" value="1"/>
</dbReference>